<evidence type="ECO:0000313" key="1">
    <source>
        <dbReference type="EMBL" id="MXV61285.1"/>
    </source>
</evidence>
<comment type="caution">
    <text evidence="1">The sequence shown here is derived from an EMBL/GenBank/DDBJ whole genome shotgun (WGS) entry which is preliminary data.</text>
</comment>
<sequence length="313" mass="35207">MVSELREFVYLDELSVNSLLASQYVAVPEAVKEASENIEGDESGWSFGGSLSISGLGGGEISRDSSSSEEQRVLRETERKVNGQYRFSILHDVLEGSGELVDLSDSSSDNSSSLEFDSGDPIKIRGDCDPDPFFKLLNSITMLTRMFEAEQLEHTTGEDVDFSEDMGEIMIDESRSVFDIWRDILHGERIGLRVDSDGFNYPVVMSIDLGSLWTNPKREFYSTKQYTVIGRVDHVIGNEKWDYIDLVQIMSEVFTEDSVDGFRGVLSEVAENLEENTQTENEEEMFEIDTDIEESDYVVDGPAIVIDPVAIYW</sequence>
<dbReference type="EMBL" id="WUYX01000016">
    <property type="protein sequence ID" value="MXV61285.1"/>
    <property type="molecule type" value="Genomic_DNA"/>
</dbReference>
<protein>
    <submittedName>
        <fullName evidence="1">Uncharacterized protein</fullName>
    </submittedName>
</protein>
<proteinExistence type="predicted"/>
<reference evidence="1 2" key="1">
    <citation type="submission" date="2020-01" db="EMBL/GenBank/DDBJ databases">
        <title>Natronorubrum sp. JWXQ-INN 674 isolated from Inner Mongolia Autonomous Region of China.</title>
        <authorList>
            <person name="Xue Q."/>
        </authorList>
    </citation>
    <scope>NUCLEOTIDE SEQUENCE [LARGE SCALE GENOMIC DNA]</scope>
    <source>
        <strain evidence="1 2">JWXQ-INN-674</strain>
    </source>
</reference>
<organism evidence="1 2">
    <name type="scientific">Natronorubrum halalkaliphilum</name>
    <dbReference type="NCBI Taxonomy" id="2691917"/>
    <lineage>
        <taxon>Archaea</taxon>
        <taxon>Methanobacteriati</taxon>
        <taxon>Methanobacteriota</taxon>
        <taxon>Stenosarchaea group</taxon>
        <taxon>Halobacteria</taxon>
        <taxon>Halobacteriales</taxon>
        <taxon>Natrialbaceae</taxon>
        <taxon>Natronorubrum</taxon>
    </lineage>
</organism>
<dbReference type="OrthoDB" id="351134at2157"/>
<dbReference type="Proteomes" id="UP000434101">
    <property type="component" value="Unassembled WGS sequence"/>
</dbReference>
<dbReference type="RefSeq" id="WP_160063047.1">
    <property type="nucleotide sequence ID" value="NZ_WUYX01000016.1"/>
</dbReference>
<gene>
    <name evidence="1" type="ORF">GS429_04240</name>
</gene>
<accession>A0A6B0VJL5</accession>
<keyword evidence="2" id="KW-1185">Reference proteome</keyword>
<name>A0A6B0VJL5_9EURY</name>
<dbReference type="AlphaFoldDB" id="A0A6B0VJL5"/>
<evidence type="ECO:0000313" key="2">
    <source>
        <dbReference type="Proteomes" id="UP000434101"/>
    </source>
</evidence>
<dbReference type="InterPro" id="IPR045633">
    <property type="entry name" value="DUF6414"/>
</dbReference>
<dbReference type="Pfam" id="PF19952">
    <property type="entry name" value="DUF6414"/>
    <property type="match status" value="1"/>
</dbReference>